<reference evidence="3 4" key="1">
    <citation type="submission" date="2023-11" db="EMBL/GenBank/DDBJ databases">
        <title>Arctic aerobic anoxygenic photoheterotroph Sediminicoccus rosea KRV36 adapts its photosynthesis to long days of polar summer.</title>
        <authorList>
            <person name="Tomasch J."/>
            <person name="Kopejtka K."/>
            <person name="Bily T."/>
            <person name="Gardiner A.T."/>
            <person name="Gardian Z."/>
            <person name="Shivaramu S."/>
            <person name="Koblizek M."/>
            <person name="Engelhardt F."/>
            <person name="Kaftan D."/>
        </authorList>
    </citation>
    <scope>NUCLEOTIDE SEQUENCE [LARGE SCALE GENOMIC DNA]</scope>
    <source>
        <strain evidence="3 4">R-30</strain>
    </source>
</reference>
<keyword evidence="1" id="KW-0175">Coiled coil</keyword>
<feature type="region of interest" description="Disordered" evidence="2">
    <location>
        <begin position="44"/>
        <end position="80"/>
    </location>
</feature>
<dbReference type="Proteomes" id="UP001305521">
    <property type="component" value="Chromosome"/>
</dbReference>
<dbReference type="RefSeq" id="WP_318646912.1">
    <property type="nucleotide sequence ID" value="NZ_CP137852.1"/>
</dbReference>
<accession>A0ABZ0PBN8</accession>
<evidence type="ECO:0000313" key="4">
    <source>
        <dbReference type="Proteomes" id="UP001305521"/>
    </source>
</evidence>
<keyword evidence="4" id="KW-1185">Reference proteome</keyword>
<gene>
    <name evidence="3" type="ORF">R9Z33_12525</name>
</gene>
<feature type="compositionally biased region" description="Low complexity" evidence="2">
    <location>
        <begin position="60"/>
        <end position="80"/>
    </location>
</feature>
<evidence type="ECO:0000256" key="2">
    <source>
        <dbReference type="SAM" id="MobiDB-lite"/>
    </source>
</evidence>
<evidence type="ECO:0000256" key="1">
    <source>
        <dbReference type="SAM" id="Coils"/>
    </source>
</evidence>
<dbReference type="SUPFAM" id="SSF158791">
    <property type="entry name" value="MgtE N-terminal domain-like"/>
    <property type="match status" value="1"/>
</dbReference>
<protein>
    <recommendedName>
        <fullName evidence="5">Flagellar motility protein MotE, a chaperone for MotC folding</fullName>
    </recommendedName>
</protein>
<evidence type="ECO:0000313" key="3">
    <source>
        <dbReference type="EMBL" id="WPB82931.1"/>
    </source>
</evidence>
<feature type="coiled-coil region" evidence="1">
    <location>
        <begin position="88"/>
        <end position="146"/>
    </location>
</feature>
<organism evidence="3 4">
    <name type="scientific">Sediminicoccus rosea</name>
    <dbReference type="NCBI Taxonomy" id="1225128"/>
    <lineage>
        <taxon>Bacteria</taxon>
        <taxon>Pseudomonadati</taxon>
        <taxon>Pseudomonadota</taxon>
        <taxon>Alphaproteobacteria</taxon>
        <taxon>Acetobacterales</taxon>
        <taxon>Roseomonadaceae</taxon>
        <taxon>Sediminicoccus</taxon>
    </lineage>
</organism>
<evidence type="ECO:0008006" key="5">
    <source>
        <dbReference type="Google" id="ProtNLM"/>
    </source>
</evidence>
<proteinExistence type="predicted"/>
<feature type="compositionally biased region" description="Pro residues" evidence="2">
    <location>
        <begin position="46"/>
        <end position="59"/>
    </location>
</feature>
<name>A0ABZ0PBN8_9PROT</name>
<sequence>MRWPTPRLLPLALLGMVALAGVKLEAVIRGGVAPGLVAPAVAQAPAAPPASPPAAPPASPMASPTAGAAPAAAAAPPAPDQAAERAVLEALRARRAEIEAREAALAQREMLIAAAERRLADRLEELTQLRQRLEAEGRQRDERTEQGWRQMVRLYEGMRPRDAAGIFDELEMPVLIQVVDRMREAKAAPVLAAMRPERARALTTELARHRSRPLE</sequence>
<dbReference type="EMBL" id="CP137852">
    <property type="protein sequence ID" value="WPB82931.1"/>
    <property type="molecule type" value="Genomic_DNA"/>
</dbReference>